<dbReference type="GO" id="GO:0004674">
    <property type="term" value="F:protein serine/threonine kinase activity"/>
    <property type="evidence" value="ECO:0007669"/>
    <property type="project" value="UniProtKB-KW"/>
</dbReference>
<dbReference type="FunFam" id="3.30.430.20:FF:000003">
    <property type="entry name" value="Cysteine-rich RLK (RECEPTOR-like protein kinase) 10"/>
    <property type="match status" value="1"/>
</dbReference>
<organism evidence="17 18">
    <name type="scientific">Ficus carica</name>
    <name type="common">Common fig</name>
    <dbReference type="NCBI Taxonomy" id="3494"/>
    <lineage>
        <taxon>Eukaryota</taxon>
        <taxon>Viridiplantae</taxon>
        <taxon>Streptophyta</taxon>
        <taxon>Embryophyta</taxon>
        <taxon>Tracheophyta</taxon>
        <taxon>Spermatophyta</taxon>
        <taxon>Magnoliopsida</taxon>
        <taxon>eudicotyledons</taxon>
        <taxon>Gunneridae</taxon>
        <taxon>Pentapetalae</taxon>
        <taxon>rosids</taxon>
        <taxon>fabids</taxon>
        <taxon>Rosales</taxon>
        <taxon>Moraceae</taxon>
        <taxon>Ficeae</taxon>
        <taxon>Ficus</taxon>
    </lineage>
</organism>
<dbReference type="GO" id="GO:0009751">
    <property type="term" value="P:response to salicylic acid"/>
    <property type="evidence" value="ECO:0007669"/>
    <property type="project" value="UniProtKB-ARBA"/>
</dbReference>
<dbReference type="InterPro" id="IPR038408">
    <property type="entry name" value="GNK2_sf"/>
</dbReference>
<dbReference type="InterPro" id="IPR002902">
    <property type="entry name" value="GNK2"/>
</dbReference>
<name>A0AA88AC30_FICCA</name>
<accession>A0AA88AC30</accession>
<keyword evidence="4 14" id="KW-0812">Transmembrane</keyword>
<feature type="transmembrane region" description="Helical" evidence="14">
    <location>
        <begin position="281"/>
        <end position="302"/>
    </location>
</feature>
<dbReference type="AlphaFoldDB" id="A0AA88AC30"/>
<keyword evidence="12" id="KW-0675">Receptor</keyword>
<feature type="domain" description="Gnk2-homologous" evidence="16">
    <location>
        <begin position="36"/>
        <end position="135"/>
    </location>
</feature>
<dbReference type="InterPro" id="IPR011009">
    <property type="entry name" value="Kinase-like_dom_sf"/>
</dbReference>
<protein>
    <recommendedName>
        <fullName evidence="19">Cysteine-rich receptor-like protein kinase 10</fullName>
    </recommendedName>
</protein>
<evidence type="ECO:0000256" key="3">
    <source>
        <dbReference type="ARBA" id="ARBA00022679"/>
    </source>
</evidence>
<evidence type="ECO:0000256" key="8">
    <source>
        <dbReference type="ARBA" id="ARBA00022777"/>
    </source>
</evidence>
<evidence type="ECO:0000256" key="9">
    <source>
        <dbReference type="ARBA" id="ARBA00022840"/>
    </source>
</evidence>
<dbReference type="Proteomes" id="UP001187192">
    <property type="component" value="Unassembled WGS sequence"/>
</dbReference>
<evidence type="ECO:0008006" key="19">
    <source>
        <dbReference type="Google" id="ProtNLM"/>
    </source>
</evidence>
<dbReference type="Pfam" id="PF07714">
    <property type="entry name" value="PK_Tyr_Ser-Thr"/>
    <property type="match status" value="1"/>
</dbReference>
<dbReference type="InterPro" id="IPR001245">
    <property type="entry name" value="Ser-Thr/Tyr_kinase_cat_dom"/>
</dbReference>
<dbReference type="CDD" id="cd14066">
    <property type="entry name" value="STKc_IRAK"/>
    <property type="match status" value="1"/>
</dbReference>
<dbReference type="PANTHER" id="PTHR27002:SF1050">
    <property type="entry name" value="CYSTEINE-RICH RECEPTOR-LIKE PROTEIN KINASE 5"/>
    <property type="match status" value="1"/>
</dbReference>
<reference evidence="17" key="1">
    <citation type="submission" date="2023-07" db="EMBL/GenBank/DDBJ databases">
        <title>draft genome sequence of fig (Ficus carica).</title>
        <authorList>
            <person name="Takahashi T."/>
            <person name="Nishimura K."/>
        </authorList>
    </citation>
    <scope>NUCLEOTIDE SEQUENCE</scope>
</reference>
<dbReference type="Pfam" id="PF01657">
    <property type="entry name" value="Stress-antifung"/>
    <property type="match status" value="2"/>
</dbReference>
<dbReference type="InterPro" id="IPR008271">
    <property type="entry name" value="Ser/Thr_kinase_AS"/>
</dbReference>
<dbReference type="InterPro" id="IPR000719">
    <property type="entry name" value="Prot_kinase_dom"/>
</dbReference>
<evidence type="ECO:0000256" key="6">
    <source>
        <dbReference type="ARBA" id="ARBA00022737"/>
    </source>
</evidence>
<gene>
    <name evidence="17" type="ORF">TIFTF001_018951</name>
</gene>
<keyword evidence="5" id="KW-0732">Signal</keyword>
<evidence type="ECO:0000256" key="11">
    <source>
        <dbReference type="ARBA" id="ARBA00023136"/>
    </source>
</evidence>
<dbReference type="PROSITE" id="PS00108">
    <property type="entry name" value="PROTEIN_KINASE_ST"/>
    <property type="match status" value="1"/>
</dbReference>
<dbReference type="CDD" id="cd23509">
    <property type="entry name" value="Gnk2-like"/>
    <property type="match status" value="2"/>
</dbReference>
<dbReference type="Gene3D" id="1.10.510.10">
    <property type="entry name" value="Transferase(Phosphotransferase) domain 1"/>
    <property type="match status" value="1"/>
</dbReference>
<feature type="domain" description="Protein kinase" evidence="15">
    <location>
        <begin position="343"/>
        <end position="615"/>
    </location>
</feature>
<keyword evidence="10 14" id="KW-1133">Transmembrane helix</keyword>
<evidence type="ECO:0000256" key="5">
    <source>
        <dbReference type="ARBA" id="ARBA00022729"/>
    </source>
</evidence>
<dbReference type="GO" id="GO:0005524">
    <property type="term" value="F:ATP binding"/>
    <property type="evidence" value="ECO:0007669"/>
    <property type="project" value="UniProtKB-KW"/>
</dbReference>
<keyword evidence="18" id="KW-1185">Reference proteome</keyword>
<evidence type="ECO:0000256" key="14">
    <source>
        <dbReference type="SAM" id="Phobius"/>
    </source>
</evidence>
<evidence type="ECO:0000259" key="16">
    <source>
        <dbReference type="PROSITE" id="PS51473"/>
    </source>
</evidence>
<dbReference type="SMART" id="SM00220">
    <property type="entry name" value="S_TKc"/>
    <property type="match status" value="1"/>
</dbReference>
<keyword evidence="3" id="KW-0808">Transferase</keyword>
<dbReference type="GO" id="GO:0042742">
    <property type="term" value="P:defense response to bacterium"/>
    <property type="evidence" value="ECO:0007669"/>
    <property type="project" value="TreeGrafter"/>
</dbReference>
<evidence type="ECO:0000256" key="13">
    <source>
        <dbReference type="ARBA" id="ARBA00023180"/>
    </source>
</evidence>
<dbReference type="Gene3D" id="3.30.430.20">
    <property type="entry name" value="Gnk2 domain, C-X8-C-X2-C motif"/>
    <property type="match status" value="2"/>
</dbReference>
<dbReference type="FunFam" id="3.30.200.20:FF:000727">
    <property type="entry name" value="Cysteine-rich RLK (RECEPTOR-like protein kinase) 23"/>
    <property type="match status" value="1"/>
</dbReference>
<evidence type="ECO:0000256" key="2">
    <source>
        <dbReference type="ARBA" id="ARBA00022527"/>
    </source>
</evidence>
<evidence type="ECO:0000313" key="18">
    <source>
        <dbReference type="Proteomes" id="UP001187192"/>
    </source>
</evidence>
<sequence length="664" mass="73454">MHSINGGTFTGTTFLFLISLLISVGLINVGAILNPTYLYHNCTNTSTFVPNSLYQSNLNAVLSSLSSSAEASREFHNASAGGVYGLFLCRGDVNATACRDCVTFATRDVVKRCPVEKQAMLWYDECQLRYSNRSFFGTVDELPRVSLLNTANVTQRDQDRFSQLLNATMKEAAAEAARGGPGEKKFATKEADFNRFQKLYNLAQCTADLAGEDCGRCLADAIGRLPICCAGKLGGRVLFPSCNVRYEFYPFYNQTAPQPAPPPGSLAGGKGNGNKISSKTIVAIVVPIAVCLVLFILGFCFLSKRAKRENRAVVNKNDTGNDISTIESLQFDLVTIEAATNKFSADNKLGEGGFGEGTLPTGQQIAVKRLSKSSGQGVQEFKNEVVLLAKLQHRNLVRLFGFCLEGEEKLLVYEFAPNKSLDYFLYEPEKQALLDWSRRYKIIGGIARGILYLHEDSQLRIIHRDLKASNVLLDVDMNPKISDFGMARIFAIDQTRGNTSRIVGTYGYMSPEYAMHGQFSIKSDVFSFGVLILEIISGKKNNSFYLSDYAEDLLSYAWKLWKEGTPLKLLDPTLMQSYSENEVVRCIHIGLLCVQEDPEDRPTMKTIVLLFNSYSVTLPVPEKPAFYNRTEADMAGIELKFGQSTSTGYPLSVNEASISELYPR</sequence>
<dbReference type="FunFam" id="1.10.510.10:FF:000129">
    <property type="entry name" value="cysteine-rich receptor-like protein kinase 10"/>
    <property type="match status" value="1"/>
</dbReference>
<keyword evidence="7" id="KW-0547">Nucleotide-binding</keyword>
<evidence type="ECO:0000256" key="10">
    <source>
        <dbReference type="ARBA" id="ARBA00022989"/>
    </source>
</evidence>
<feature type="domain" description="Gnk2-homologous" evidence="16">
    <location>
        <begin position="141"/>
        <end position="251"/>
    </location>
</feature>
<keyword evidence="8" id="KW-0418">Kinase</keyword>
<keyword evidence="13" id="KW-0325">Glycoprotein</keyword>
<evidence type="ECO:0000259" key="15">
    <source>
        <dbReference type="PROSITE" id="PS50011"/>
    </source>
</evidence>
<dbReference type="GO" id="GO:0005886">
    <property type="term" value="C:plasma membrane"/>
    <property type="evidence" value="ECO:0007669"/>
    <property type="project" value="TreeGrafter"/>
</dbReference>
<dbReference type="FunFam" id="3.30.430.20:FF:000012">
    <property type="entry name" value="Cysteine-rich receptor-like protein kinase 25"/>
    <property type="match status" value="1"/>
</dbReference>
<dbReference type="PROSITE" id="PS50011">
    <property type="entry name" value="PROTEIN_KINASE_DOM"/>
    <property type="match status" value="1"/>
</dbReference>
<proteinExistence type="predicted"/>
<comment type="subcellular location">
    <subcellularLocation>
        <location evidence="1">Membrane</location>
        <topology evidence="1">Single-pass membrane protein</topology>
    </subcellularLocation>
</comment>
<keyword evidence="6" id="KW-0677">Repeat</keyword>
<evidence type="ECO:0000256" key="1">
    <source>
        <dbReference type="ARBA" id="ARBA00004167"/>
    </source>
</evidence>
<keyword evidence="11 14" id="KW-0472">Membrane</keyword>
<dbReference type="EMBL" id="BTGU01000032">
    <property type="protein sequence ID" value="GMN49789.1"/>
    <property type="molecule type" value="Genomic_DNA"/>
</dbReference>
<feature type="transmembrane region" description="Helical" evidence="14">
    <location>
        <begin position="12"/>
        <end position="33"/>
    </location>
</feature>
<comment type="caution">
    <text evidence="17">The sequence shown here is derived from an EMBL/GenBank/DDBJ whole genome shotgun (WGS) entry which is preliminary data.</text>
</comment>
<dbReference type="SUPFAM" id="SSF56112">
    <property type="entry name" value="Protein kinase-like (PK-like)"/>
    <property type="match status" value="1"/>
</dbReference>
<dbReference type="Gene3D" id="3.30.200.20">
    <property type="entry name" value="Phosphorylase Kinase, domain 1"/>
    <property type="match status" value="1"/>
</dbReference>
<evidence type="ECO:0000256" key="7">
    <source>
        <dbReference type="ARBA" id="ARBA00022741"/>
    </source>
</evidence>
<dbReference type="PROSITE" id="PS51473">
    <property type="entry name" value="GNK2"/>
    <property type="match status" value="2"/>
</dbReference>
<dbReference type="PANTHER" id="PTHR27002">
    <property type="entry name" value="RECEPTOR-LIKE SERINE/THREONINE-PROTEIN KINASE SD1-8"/>
    <property type="match status" value="1"/>
</dbReference>
<evidence type="ECO:0000256" key="12">
    <source>
        <dbReference type="ARBA" id="ARBA00023170"/>
    </source>
</evidence>
<keyword evidence="9" id="KW-0067">ATP-binding</keyword>
<evidence type="ECO:0000313" key="17">
    <source>
        <dbReference type="EMBL" id="GMN49789.1"/>
    </source>
</evidence>
<keyword evidence="2" id="KW-0723">Serine/threonine-protein kinase</keyword>
<evidence type="ECO:0000256" key="4">
    <source>
        <dbReference type="ARBA" id="ARBA00022692"/>
    </source>
</evidence>